<dbReference type="SMART" id="SM00448">
    <property type="entry name" value="REC"/>
    <property type="match status" value="1"/>
</dbReference>
<dbReference type="SUPFAM" id="SSF55781">
    <property type="entry name" value="GAF domain-like"/>
    <property type="match status" value="1"/>
</dbReference>
<feature type="modified residue" description="4-aspartylphosphate" evidence="3">
    <location>
        <position position="68"/>
    </location>
</feature>
<dbReference type="GO" id="GO:0000160">
    <property type="term" value="P:phosphorelay signal transduction system"/>
    <property type="evidence" value="ECO:0007669"/>
    <property type="project" value="InterPro"/>
</dbReference>
<reference evidence="5 6" key="1">
    <citation type="journal article" date="2019" name="Environ. Microbiol.">
        <title>Species interactions and distinct microbial communities in high Arctic permafrost affected cryosols are associated with the CH4 and CO2 gas fluxes.</title>
        <authorList>
            <person name="Altshuler I."/>
            <person name="Hamel J."/>
            <person name="Turney S."/>
            <person name="Magnuson E."/>
            <person name="Levesque R."/>
            <person name="Greer C."/>
            <person name="Whyte L.G."/>
        </authorList>
    </citation>
    <scope>NUCLEOTIDE SEQUENCE [LARGE SCALE GENOMIC DNA]</scope>
    <source>
        <strain evidence="5 6">S5.1</strain>
    </source>
</reference>
<dbReference type="AlphaFoldDB" id="A0A502CM55"/>
<comment type="caution">
    <text evidence="5">The sequence shown here is derived from an EMBL/GenBank/DDBJ whole genome shotgun (WGS) entry which is preliminary data.</text>
</comment>
<dbReference type="PANTHER" id="PTHR43102">
    <property type="entry name" value="SLR1143 PROTEIN"/>
    <property type="match status" value="1"/>
</dbReference>
<proteinExistence type="predicted"/>
<dbReference type="InterPro" id="IPR003018">
    <property type="entry name" value="GAF"/>
</dbReference>
<dbReference type="Pfam" id="PF01590">
    <property type="entry name" value="GAF"/>
    <property type="match status" value="1"/>
</dbReference>
<dbReference type="PROSITE" id="PS50110">
    <property type="entry name" value="RESPONSE_REGULATORY"/>
    <property type="match status" value="1"/>
</dbReference>
<feature type="domain" description="Response regulatory" evidence="4">
    <location>
        <begin position="17"/>
        <end position="134"/>
    </location>
</feature>
<evidence type="ECO:0000256" key="1">
    <source>
        <dbReference type="ARBA" id="ARBA00022679"/>
    </source>
</evidence>
<dbReference type="Proteomes" id="UP000318413">
    <property type="component" value="Unassembled WGS sequence"/>
</dbReference>
<dbReference type="SUPFAM" id="SSF52172">
    <property type="entry name" value="CheY-like"/>
    <property type="match status" value="1"/>
</dbReference>
<dbReference type="InterPro" id="IPR001789">
    <property type="entry name" value="Sig_transdc_resp-reg_receiver"/>
</dbReference>
<keyword evidence="1" id="KW-0808">Transferase</keyword>
<dbReference type="GO" id="GO:0016301">
    <property type="term" value="F:kinase activity"/>
    <property type="evidence" value="ECO:0007669"/>
    <property type="project" value="UniProtKB-KW"/>
</dbReference>
<gene>
    <name evidence="5" type="ORF">EAH84_05465</name>
</gene>
<evidence type="ECO:0000259" key="4">
    <source>
        <dbReference type="PROSITE" id="PS50110"/>
    </source>
</evidence>
<evidence type="ECO:0000313" key="5">
    <source>
        <dbReference type="EMBL" id="TPG13630.1"/>
    </source>
</evidence>
<keyword evidence="2" id="KW-0418">Kinase</keyword>
<dbReference type="Gene3D" id="3.30.450.40">
    <property type="match status" value="1"/>
</dbReference>
<evidence type="ECO:0000313" key="6">
    <source>
        <dbReference type="Proteomes" id="UP000318413"/>
    </source>
</evidence>
<sequence>MLTRRGAMTGTTRIVRRVVIVDDSRVIQTMLETAFGTRPDFKVVGVASDAKTACDLIGRLRPDVVTIDLCMPYIDGAALLQMTAHVGSTCKVVVSDQVAKSVLMQSRLQSLGASTCFLKRQIIDDPQAFFAKLNATCDQFQAGAKAQSRTASSALALNGPNEPKEVGFPIPRDEAARIKLLHAKELANSLHERPFDLITRHVAEILAFPVCLLTFIDRETQWIKSAYGFQETKMPRGDAFCNYTIVQDSALVVNNAANDNRFAQNRLVVGEPHIRTYVGQPIIVRDGTRIGALCVIDTKIRHIGKPTFSTLANMADVLAEMVDARPLVA</sequence>
<dbReference type="InterPro" id="IPR011006">
    <property type="entry name" value="CheY-like_superfamily"/>
</dbReference>
<keyword evidence="6" id="KW-1185">Reference proteome</keyword>
<protein>
    <submittedName>
        <fullName evidence="5">Response regulator</fullName>
    </submittedName>
</protein>
<evidence type="ECO:0000256" key="2">
    <source>
        <dbReference type="ARBA" id="ARBA00022777"/>
    </source>
</evidence>
<organism evidence="5 6">
    <name type="scientific">Sphingomonas oligophenolica</name>
    <dbReference type="NCBI Taxonomy" id="301154"/>
    <lineage>
        <taxon>Bacteria</taxon>
        <taxon>Pseudomonadati</taxon>
        <taxon>Pseudomonadota</taxon>
        <taxon>Alphaproteobacteria</taxon>
        <taxon>Sphingomonadales</taxon>
        <taxon>Sphingomonadaceae</taxon>
        <taxon>Sphingomonas</taxon>
    </lineage>
</organism>
<dbReference type="InterPro" id="IPR029016">
    <property type="entry name" value="GAF-like_dom_sf"/>
</dbReference>
<accession>A0A502CM55</accession>
<dbReference type="Gene3D" id="3.40.50.2300">
    <property type="match status" value="1"/>
</dbReference>
<dbReference type="PANTHER" id="PTHR43102:SF2">
    <property type="entry name" value="GAF DOMAIN-CONTAINING PROTEIN"/>
    <property type="match status" value="1"/>
</dbReference>
<name>A0A502CM55_9SPHN</name>
<dbReference type="OrthoDB" id="9793421at2"/>
<dbReference type="Pfam" id="PF00072">
    <property type="entry name" value="Response_reg"/>
    <property type="match status" value="1"/>
</dbReference>
<keyword evidence="3" id="KW-0597">Phosphoprotein</keyword>
<dbReference type="EMBL" id="RCZK01000003">
    <property type="protein sequence ID" value="TPG13630.1"/>
    <property type="molecule type" value="Genomic_DNA"/>
</dbReference>
<evidence type="ECO:0000256" key="3">
    <source>
        <dbReference type="PROSITE-ProRule" id="PRU00169"/>
    </source>
</evidence>